<feature type="domain" description="HipA-like C-terminal" evidence="3">
    <location>
        <begin position="27"/>
        <end position="160"/>
    </location>
</feature>
<protein>
    <submittedName>
        <fullName evidence="4">HipA domain-containing protein</fullName>
    </submittedName>
</protein>
<dbReference type="Proteomes" id="UP001060112">
    <property type="component" value="Chromosome"/>
</dbReference>
<dbReference type="EMBL" id="CP101620">
    <property type="protein sequence ID" value="UTY40736.1"/>
    <property type="molecule type" value="Genomic_DNA"/>
</dbReference>
<dbReference type="Gene3D" id="1.10.1070.20">
    <property type="match status" value="1"/>
</dbReference>
<dbReference type="Pfam" id="PF07804">
    <property type="entry name" value="HipA_C"/>
    <property type="match status" value="1"/>
</dbReference>
<dbReference type="RefSeq" id="WP_290142214.1">
    <property type="nucleotide sequence ID" value="NZ_CP101620.1"/>
</dbReference>
<keyword evidence="2" id="KW-0418">Kinase</keyword>
<keyword evidence="1" id="KW-0808">Transferase</keyword>
<reference evidence="4" key="1">
    <citation type="submission" date="2022-07" db="EMBL/GenBank/DDBJ databases">
        <title>Faecal culturing of patients with breast cancer.</title>
        <authorList>
            <person name="Teng N.M.Y."/>
            <person name="Kiu R."/>
            <person name="Evans R."/>
            <person name="Baker D.J."/>
            <person name="Zenner C."/>
            <person name="Robinson S.D."/>
            <person name="Hall L.J."/>
        </authorList>
    </citation>
    <scope>NUCLEOTIDE SEQUENCE</scope>
    <source>
        <strain evidence="4">LH1062</strain>
    </source>
</reference>
<evidence type="ECO:0000313" key="5">
    <source>
        <dbReference type="Proteomes" id="UP001060112"/>
    </source>
</evidence>
<proteinExistence type="predicted"/>
<keyword evidence="5" id="KW-1185">Reference proteome</keyword>
<evidence type="ECO:0000259" key="3">
    <source>
        <dbReference type="Pfam" id="PF07804"/>
    </source>
</evidence>
<gene>
    <name evidence="4" type="ORF">NMU03_08295</name>
</gene>
<name>A0ABY5I5V2_9FIRM</name>
<evidence type="ECO:0000256" key="1">
    <source>
        <dbReference type="ARBA" id="ARBA00022679"/>
    </source>
</evidence>
<evidence type="ECO:0000313" key="4">
    <source>
        <dbReference type="EMBL" id="UTY40736.1"/>
    </source>
</evidence>
<evidence type="ECO:0000256" key="2">
    <source>
        <dbReference type="ARBA" id="ARBA00022777"/>
    </source>
</evidence>
<sequence length="178" mass="20840">MVHTDEELVLAYYIDRTIMQRGNDSLYHHFLKACQTLGIPNAKLSIDKMIVCDYIIANYDRHYRNFGALRNTVTLEWEGIAPLYDSRSSLWATLPTSMIGSSYKSKPFNSLPEEQLELVEDLSWLDVTKLKEFDKEVEDILNRNPLMDESRVQAIVQQVHLRIEKISMLKKRIYDIKK</sequence>
<accession>A0ABY5I5V2</accession>
<organism evidence="4 5">
    <name type="scientific">Allocoprobacillus halotolerans</name>
    <dbReference type="NCBI Taxonomy" id="2944914"/>
    <lineage>
        <taxon>Bacteria</taxon>
        <taxon>Bacillati</taxon>
        <taxon>Bacillota</taxon>
        <taxon>Erysipelotrichia</taxon>
        <taxon>Erysipelotrichales</taxon>
        <taxon>Erysipelotrichaceae</taxon>
        <taxon>Allocoprobacillus</taxon>
    </lineage>
</organism>
<dbReference type="InterPro" id="IPR012893">
    <property type="entry name" value="HipA-like_C"/>
</dbReference>